<dbReference type="EMBL" id="GBRH01159678">
    <property type="protein sequence ID" value="JAE38218.1"/>
    <property type="molecule type" value="Transcribed_RNA"/>
</dbReference>
<protein>
    <submittedName>
        <fullName evidence="1">Uncharacterized protein</fullName>
    </submittedName>
</protein>
<sequence>MCLILFPNFSRKVSFSYHASSCTNTTLETLVFDYCSIVLSYWLIFKPKTSFFSLLTVG</sequence>
<name>A0A0A9HZ74_ARUDO</name>
<proteinExistence type="predicted"/>
<organism evidence="1">
    <name type="scientific">Arundo donax</name>
    <name type="common">Giant reed</name>
    <name type="synonym">Donax arundinaceus</name>
    <dbReference type="NCBI Taxonomy" id="35708"/>
    <lineage>
        <taxon>Eukaryota</taxon>
        <taxon>Viridiplantae</taxon>
        <taxon>Streptophyta</taxon>
        <taxon>Embryophyta</taxon>
        <taxon>Tracheophyta</taxon>
        <taxon>Spermatophyta</taxon>
        <taxon>Magnoliopsida</taxon>
        <taxon>Liliopsida</taxon>
        <taxon>Poales</taxon>
        <taxon>Poaceae</taxon>
        <taxon>PACMAD clade</taxon>
        <taxon>Arundinoideae</taxon>
        <taxon>Arundineae</taxon>
        <taxon>Arundo</taxon>
    </lineage>
</organism>
<evidence type="ECO:0000313" key="1">
    <source>
        <dbReference type="EMBL" id="JAE38218.1"/>
    </source>
</evidence>
<reference evidence="1" key="1">
    <citation type="submission" date="2014-09" db="EMBL/GenBank/DDBJ databases">
        <authorList>
            <person name="Magalhaes I.L.F."/>
            <person name="Oliveira U."/>
            <person name="Santos F.R."/>
            <person name="Vidigal T.H.D.A."/>
            <person name="Brescovit A.D."/>
            <person name="Santos A.J."/>
        </authorList>
    </citation>
    <scope>NUCLEOTIDE SEQUENCE</scope>
    <source>
        <tissue evidence="1">Shoot tissue taken approximately 20 cm above the soil surface</tissue>
    </source>
</reference>
<accession>A0A0A9HZ74</accession>
<dbReference type="AlphaFoldDB" id="A0A0A9HZ74"/>
<reference evidence="1" key="2">
    <citation type="journal article" date="2015" name="Data Brief">
        <title>Shoot transcriptome of the giant reed, Arundo donax.</title>
        <authorList>
            <person name="Barrero R.A."/>
            <person name="Guerrero F.D."/>
            <person name="Moolhuijzen P."/>
            <person name="Goolsby J.A."/>
            <person name="Tidwell J."/>
            <person name="Bellgard S.E."/>
            <person name="Bellgard M.I."/>
        </authorList>
    </citation>
    <scope>NUCLEOTIDE SEQUENCE</scope>
    <source>
        <tissue evidence="1">Shoot tissue taken approximately 20 cm above the soil surface</tissue>
    </source>
</reference>